<reference evidence="10" key="2">
    <citation type="journal article" date="2007" name="PLoS Biol.">
        <title>Survey sequencing and comparative analysis of the elephant shark (Callorhinchus milii) genome.</title>
        <authorList>
            <person name="Venkatesh B."/>
            <person name="Kirkness E.F."/>
            <person name="Loh Y.H."/>
            <person name="Halpern A.L."/>
            <person name="Lee A.P."/>
            <person name="Johnson J."/>
            <person name="Dandona N."/>
            <person name="Viswanathan L.D."/>
            <person name="Tay A."/>
            <person name="Venter J.C."/>
            <person name="Strausberg R.L."/>
            <person name="Brenner S."/>
        </authorList>
    </citation>
    <scope>NUCLEOTIDE SEQUENCE [LARGE SCALE GENOMIC DNA]</scope>
</reference>
<feature type="region of interest" description="Disordered" evidence="6">
    <location>
        <begin position="1"/>
        <end position="26"/>
    </location>
</feature>
<accession>A0A4W3K2E0</accession>
<dbReference type="InterPro" id="IPR001606">
    <property type="entry name" value="ARID_dom"/>
</dbReference>
<feature type="compositionally biased region" description="Polar residues" evidence="6">
    <location>
        <begin position="1426"/>
        <end position="1439"/>
    </location>
</feature>
<dbReference type="SMART" id="SM01014">
    <property type="entry name" value="ARID"/>
    <property type="match status" value="1"/>
</dbReference>
<reference evidence="9" key="5">
    <citation type="submission" date="2025-09" db="UniProtKB">
        <authorList>
            <consortium name="Ensembl"/>
        </authorList>
    </citation>
    <scope>IDENTIFICATION</scope>
</reference>
<dbReference type="InterPro" id="IPR036390">
    <property type="entry name" value="WH_DNA-bd_sf"/>
</dbReference>
<reference evidence="10" key="3">
    <citation type="journal article" date="2014" name="Nature">
        <title>Elephant shark genome provides unique insights into gnathostome evolution.</title>
        <authorList>
            <consortium name="International Elephant Shark Genome Sequencing Consortium"/>
            <person name="Venkatesh B."/>
            <person name="Lee A.P."/>
            <person name="Ravi V."/>
            <person name="Maurya A.K."/>
            <person name="Lian M.M."/>
            <person name="Swann J.B."/>
            <person name="Ohta Y."/>
            <person name="Flajnik M.F."/>
            <person name="Sutoh Y."/>
            <person name="Kasahara M."/>
            <person name="Hoon S."/>
            <person name="Gangu V."/>
            <person name="Roy S.W."/>
            <person name="Irimia M."/>
            <person name="Korzh V."/>
            <person name="Kondrychyn I."/>
            <person name="Lim Z.W."/>
            <person name="Tay B.H."/>
            <person name="Tohari S."/>
            <person name="Kong K.W."/>
            <person name="Ho S."/>
            <person name="Lorente-Galdos B."/>
            <person name="Quilez J."/>
            <person name="Marques-Bonet T."/>
            <person name="Raney B.J."/>
            <person name="Ingham P.W."/>
            <person name="Tay A."/>
            <person name="Hillier L.W."/>
            <person name="Minx P."/>
            <person name="Boehm T."/>
            <person name="Wilson R.K."/>
            <person name="Brenner S."/>
            <person name="Warren W.C."/>
        </authorList>
    </citation>
    <scope>NUCLEOTIDE SEQUENCE [LARGE SCALE GENOMIC DNA]</scope>
</reference>
<dbReference type="PROSITE" id="PS51011">
    <property type="entry name" value="ARID"/>
    <property type="match status" value="1"/>
</dbReference>
<dbReference type="Pfam" id="PF02257">
    <property type="entry name" value="RFX_DNA_binding"/>
    <property type="match status" value="1"/>
</dbReference>
<keyword evidence="5" id="KW-0175">Coiled coil</keyword>
<dbReference type="SUPFAM" id="SSF48371">
    <property type="entry name" value="ARM repeat"/>
    <property type="match status" value="1"/>
</dbReference>
<feature type="region of interest" description="Disordered" evidence="6">
    <location>
        <begin position="1420"/>
        <end position="1439"/>
    </location>
</feature>
<dbReference type="SUPFAM" id="SSF46774">
    <property type="entry name" value="ARID-like"/>
    <property type="match status" value="1"/>
</dbReference>
<keyword evidence="4" id="KW-0539">Nucleus</keyword>
<dbReference type="GeneTree" id="ENSGT00390000016138"/>
<dbReference type="PANTHER" id="PTHR22970:SF14">
    <property type="entry name" value="AT-RICH INTERACTIVE DOMAIN-CONTAINING PROTEIN 2"/>
    <property type="match status" value="1"/>
</dbReference>
<dbReference type="InParanoid" id="A0A4W3K2E0"/>
<dbReference type="CDD" id="cd16866">
    <property type="entry name" value="ARID_ARID2"/>
    <property type="match status" value="1"/>
</dbReference>
<dbReference type="SMART" id="SM00355">
    <property type="entry name" value="ZnF_C2H2"/>
    <property type="match status" value="2"/>
</dbReference>
<dbReference type="CTD" id="196528"/>
<keyword evidence="10" id="KW-1185">Reference proteome</keyword>
<dbReference type="GeneID" id="103184680"/>
<evidence type="ECO:0000259" key="7">
    <source>
        <dbReference type="PROSITE" id="PS51011"/>
    </source>
</evidence>
<gene>
    <name evidence="9" type="primary">arid2</name>
</gene>
<protein>
    <submittedName>
        <fullName evidence="9">AT-rich interactive domain 2</fullName>
    </submittedName>
</protein>
<keyword evidence="2" id="KW-0805">Transcription regulation</keyword>
<keyword evidence="3" id="KW-0804">Transcription</keyword>
<feature type="compositionally biased region" description="Polar residues" evidence="6">
    <location>
        <begin position="1570"/>
        <end position="1592"/>
    </location>
</feature>
<feature type="region of interest" description="Disordered" evidence="6">
    <location>
        <begin position="1560"/>
        <end position="1604"/>
    </location>
</feature>
<dbReference type="Proteomes" id="UP000314986">
    <property type="component" value="Unassembled WGS sequence"/>
</dbReference>
<dbReference type="Pfam" id="PF01388">
    <property type="entry name" value="ARID"/>
    <property type="match status" value="1"/>
</dbReference>
<keyword evidence="1" id="KW-0156">Chromatin regulator</keyword>
<dbReference type="STRING" id="7868.ENSCMIP00000038075"/>
<dbReference type="InterPro" id="IPR036431">
    <property type="entry name" value="ARID_dom_sf"/>
</dbReference>
<dbReference type="InterPro" id="IPR013087">
    <property type="entry name" value="Znf_C2H2_type"/>
</dbReference>
<dbReference type="GO" id="GO:0006355">
    <property type="term" value="P:regulation of DNA-templated transcription"/>
    <property type="evidence" value="ECO:0007669"/>
    <property type="project" value="InterPro"/>
</dbReference>
<evidence type="ECO:0000256" key="5">
    <source>
        <dbReference type="SAM" id="Coils"/>
    </source>
</evidence>
<dbReference type="SUPFAM" id="SSF46785">
    <property type="entry name" value="Winged helix' DNA-binding domain"/>
    <property type="match status" value="1"/>
</dbReference>
<dbReference type="PROSITE" id="PS00028">
    <property type="entry name" value="ZINC_FINGER_C2H2_1"/>
    <property type="match status" value="1"/>
</dbReference>
<dbReference type="OrthoDB" id="338531at2759"/>
<evidence type="ECO:0000256" key="3">
    <source>
        <dbReference type="ARBA" id="ARBA00023163"/>
    </source>
</evidence>
<organism evidence="9 10">
    <name type="scientific">Callorhinchus milii</name>
    <name type="common">Ghost shark</name>
    <dbReference type="NCBI Taxonomy" id="7868"/>
    <lineage>
        <taxon>Eukaryota</taxon>
        <taxon>Metazoa</taxon>
        <taxon>Chordata</taxon>
        <taxon>Craniata</taxon>
        <taxon>Vertebrata</taxon>
        <taxon>Chondrichthyes</taxon>
        <taxon>Holocephali</taxon>
        <taxon>Chimaeriformes</taxon>
        <taxon>Callorhinchidae</taxon>
        <taxon>Callorhinchus</taxon>
    </lineage>
</organism>
<dbReference type="InterPro" id="IPR016024">
    <property type="entry name" value="ARM-type_fold"/>
</dbReference>
<dbReference type="Gene3D" id="1.10.10.10">
    <property type="entry name" value="Winged helix-like DNA-binding domain superfamily/Winged helix DNA-binding domain"/>
    <property type="match status" value="1"/>
</dbReference>
<dbReference type="GO" id="GO:0006325">
    <property type="term" value="P:chromatin organization"/>
    <property type="evidence" value="ECO:0007669"/>
    <property type="project" value="UniProtKB-KW"/>
</dbReference>
<dbReference type="PROSITE" id="PS51526">
    <property type="entry name" value="RFX_DBD"/>
    <property type="match status" value="1"/>
</dbReference>
<proteinExistence type="predicted"/>
<dbReference type="GO" id="GO:0003677">
    <property type="term" value="F:DNA binding"/>
    <property type="evidence" value="ECO:0007669"/>
    <property type="project" value="InterPro"/>
</dbReference>
<dbReference type="PANTHER" id="PTHR22970">
    <property type="entry name" value="AT-RICH INTERACTIVE DOMAIN-CONTAINING PROTEIN 2"/>
    <property type="match status" value="1"/>
</dbReference>
<evidence type="ECO:0000256" key="1">
    <source>
        <dbReference type="ARBA" id="ARBA00022853"/>
    </source>
</evidence>
<evidence type="ECO:0000313" key="10">
    <source>
        <dbReference type="Proteomes" id="UP000314986"/>
    </source>
</evidence>
<sequence length="1808" mass="196204">MKKSSHWTAKRQQQQQQQPSEPRRKRQAFVEELRQFHQHRGSPFHRLPVVAGRELDLLALYTRVTGLGGFAKVTDKNKWPQMTEEFNFPKGCPNAEFALKQYYLRYLEVYEKVHHFGEDDDEPGPGLRVPVPVGGVPSSYNYQQHFLSEYIRQSYGLHTDFVTLSDYDKLVLSLTSGLPNEVDFAINVCTLLSNESKHVLQLEKDPRIITILLAHAGVFDDTLGTLSSVFGTEWKEKTGRDFMKFWRDNVEDNEIRELLIDRTNGSQGTSMKIEWEPALFHRSRTLGINDVEGQRVLQIAVILRNLSCEERNVKLLAAHRTCLRFLLLCSHCQYASLKQLGLDTLGNVAAELQLDPIDFKSTHLIFHTITKCLLCQDKCLKMKGMEILGNLCKVEDNADLICEFVDQESYRETICHLSLPDMLLVISTLEMLYMLTELGEIPCTKIVNVEKSLDTLVCLVSVDIQSFGSDTITTVKLIEYQTSNHQLVTDVRPQAMEHAHQAQTQVTPVPANRVGPVMVTTPSIEADSEKFGCQWLNSHLETTLDGSMSRVDLYSEYLSVCSKSSHSGILTSAGFNKCLRTVFPTHTIKRVEDPNNNGQAQIHIVGIQRRATPLSMQMHYQLSQNLHSATPEIALSPPPSVPTVINHFQRMPIASVSTGQPGTPTVYTLQQNVPIQNIIRVTQDQTGVLQPHQNTAVTFSRALVSGDVMKGTVFQSPHFNSHSAVAVACSSIPQGVVIQNHTTTAPSSSVTVTASQQALHHQVFQQQLSSPEPSVQTVSSNQVNVCTSVSTGVTVIHQAMPHSQVTTSRIQSIPANTVTFSQGGLLSGPTSQPVQTSLHQPIMNNQQDTILFTPQHSSSTSSSAVATGTAVQNFQVSAGQLVTIAGVQSPPGPRMSYQNIAPKPAGMPHQQVQSTIVQQPQQSVHVIVSQPAQQGQGFAPAIHQILLANPTAIQAGQTIHLTGQANVTPSSSPSPVPVNSAQVQLGMVAQSSAPQIQGPKTVSMMLSVKRQQQQHRPQQQLQVQLQTQHAVAGSNQPPPSESSLIKQLLLPKRGPPTPGGKLILPAPQMPPPSNTRAPSPQIVYQVTHNPATNFGVQGQPQQMIVGQQNVQLVQASIHSPGSVQAVPIPHMQILPGQLISTSNASLLQGTTGNQVTITVVPNTTFATATGTHGNGAQIIAPAAIAVSGSQTGVGLQVQTPPSILATQPGLVQSPEPVTTFTGDKIICQKEEEAKDATGLHVHERKIEIMENPCCAEGTSGATNGDSKESKVQATTLLNGNKYDNSCVPPPTSGITQSEPIQCTLASNGPLTGVCQNVINGKLNIEHTGMQESKKDILKIHMINGICDFDKGDGSHLSRNIPNPKASNHVENGEILAQEQCSKIDSKQQSTAKSGQLAKMPHGSVSIGNSSTTCAVVSSSVDHHKSPTNSGQSNGPITASINSVVPQQCSSVDVSVQSSISSNSPQLHYSTVPHQSGHVSLHSVQLSQTPTTNGSVDCQPLKRSAEGNDNISGIPNKVGVRIVTVSDPNKAGCSSTMMAVPAGADASTVAKVAMETITPQKQHPPVLPQGIVNQSSPLSTSPAVGPQISSQPQHPVPSTHHEAPPRKAGQNFMCLWQACKRWFDSPSQVYYHAATEHGGKDIYPGVCMWEGCEQFPRQRLSFITHLQDKHCTRETLLAALKQLEDQAQTGNQQTSNKHTAAISTPKLPKSIVSQAGAALVALRRGSRNLAFRDYVDEKEGPITKHIRLTAALILKNVAKYSDRGRRLLKRHESHLSLLAFSNMEASSTIAKCLFELVHPDLWQQPDNTL</sequence>
<dbReference type="OMA" id="NAHTAYH"/>
<reference evidence="9" key="4">
    <citation type="submission" date="2025-08" db="UniProtKB">
        <authorList>
            <consortium name="Ensembl"/>
        </authorList>
    </citation>
    <scope>IDENTIFICATION</scope>
</reference>
<reference evidence="10" key="1">
    <citation type="journal article" date="2006" name="Science">
        <title>Ancient noncoding elements conserved in the human genome.</title>
        <authorList>
            <person name="Venkatesh B."/>
            <person name="Kirkness E.F."/>
            <person name="Loh Y.H."/>
            <person name="Halpern A.L."/>
            <person name="Lee A.P."/>
            <person name="Johnson J."/>
            <person name="Dandona N."/>
            <person name="Viswanathan L.D."/>
            <person name="Tay A."/>
            <person name="Venter J.C."/>
            <person name="Strausberg R.L."/>
            <person name="Brenner S."/>
        </authorList>
    </citation>
    <scope>NUCLEOTIDE SEQUENCE [LARGE SCALE GENOMIC DNA]</scope>
</reference>
<name>A0A4W3K2E0_CALMI</name>
<dbReference type="Gene3D" id="1.10.150.60">
    <property type="entry name" value="ARID DNA-binding domain"/>
    <property type="match status" value="1"/>
</dbReference>
<dbReference type="InterPro" id="IPR003150">
    <property type="entry name" value="DNA-bd_RFX"/>
</dbReference>
<evidence type="ECO:0000313" key="9">
    <source>
        <dbReference type="Ensembl" id="ENSCMIP00000038075.1"/>
    </source>
</evidence>
<feature type="coiled-coil region" evidence="5">
    <location>
        <begin position="1665"/>
        <end position="1692"/>
    </location>
</feature>
<evidence type="ECO:0000256" key="2">
    <source>
        <dbReference type="ARBA" id="ARBA00023015"/>
    </source>
</evidence>
<evidence type="ECO:0000259" key="8">
    <source>
        <dbReference type="PROSITE" id="PS51526"/>
    </source>
</evidence>
<dbReference type="RefSeq" id="XP_007901042.1">
    <property type="nucleotide sequence ID" value="XM_007902851.2"/>
</dbReference>
<dbReference type="SMART" id="SM00501">
    <property type="entry name" value="BRIGHT"/>
    <property type="match status" value="1"/>
</dbReference>
<dbReference type="InterPro" id="IPR036388">
    <property type="entry name" value="WH-like_DNA-bd_sf"/>
</dbReference>
<feature type="domain" description="ARID" evidence="7">
    <location>
        <begin position="23"/>
        <end position="115"/>
    </location>
</feature>
<dbReference type="Ensembl" id="ENSCMIT00000038625.1">
    <property type="protein sequence ID" value="ENSCMIP00000038075.1"/>
    <property type="gene ID" value="ENSCMIG00000016002.1"/>
</dbReference>
<dbReference type="InterPro" id="IPR052406">
    <property type="entry name" value="Chromatin_Remodeling_Comp"/>
</dbReference>
<evidence type="ECO:0000256" key="6">
    <source>
        <dbReference type="SAM" id="MobiDB-lite"/>
    </source>
</evidence>
<evidence type="ECO:0000256" key="4">
    <source>
        <dbReference type="ARBA" id="ARBA00023242"/>
    </source>
</evidence>
<feature type="domain" description="RFX-type winged-helix" evidence="8">
    <location>
        <begin position="532"/>
        <end position="611"/>
    </location>
</feature>